<dbReference type="GO" id="GO:0016020">
    <property type="term" value="C:membrane"/>
    <property type="evidence" value="ECO:0007669"/>
    <property type="project" value="UniProtKB-SubCell"/>
</dbReference>
<gene>
    <name evidence="6" type="ORF">C7T94_01620</name>
</gene>
<keyword evidence="2 5" id="KW-0812">Transmembrane</keyword>
<feature type="transmembrane region" description="Helical" evidence="5">
    <location>
        <begin position="77"/>
        <end position="95"/>
    </location>
</feature>
<evidence type="ECO:0000256" key="2">
    <source>
        <dbReference type="ARBA" id="ARBA00022692"/>
    </source>
</evidence>
<sequence length="131" mass="14570">MNNQIAYLFARLALGVSLAGHGLVRIPKLTGFSNWMLGEFEKSWLPDALVRPFSLALPWLELLFGALLILGLLTRPALAVTGLIMLALIFGSTTIENWNAVSAQLGHMVFVVFLLYELRLNRYALDSIIKK</sequence>
<evidence type="ECO:0000256" key="3">
    <source>
        <dbReference type="ARBA" id="ARBA00022989"/>
    </source>
</evidence>
<dbReference type="RefSeq" id="WP_107214617.1">
    <property type="nucleotide sequence ID" value="NZ_KZ686268.1"/>
</dbReference>
<evidence type="ECO:0000256" key="4">
    <source>
        <dbReference type="ARBA" id="ARBA00023136"/>
    </source>
</evidence>
<evidence type="ECO:0000256" key="1">
    <source>
        <dbReference type="ARBA" id="ARBA00004141"/>
    </source>
</evidence>
<evidence type="ECO:0000313" key="7">
    <source>
        <dbReference type="Proteomes" id="UP000240912"/>
    </source>
</evidence>
<accession>A0A2T3HS44</accession>
<dbReference type="InterPro" id="IPR032808">
    <property type="entry name" value="DoxX"/>
</dbReference>
<dbReference type="Pfam" id="PF07681">
    <property type="entry name" value="DoxX"/>
    <property type="match status" value="1"/>
</dbReference>
<feature type="transmembrane region" description="Helical" evidence="5">
    <location>
        <begin position="101"/>
        <end position="118"/>
    </location>
</feature>
<reference evidence="6 7" key="1">
    <citation type="submission" date="2018-03" db="EMBL/GenBank/DDBJ databases">
        <authorList>
            <person name="Keele B.F."/>
        </authorList>
    </citation>
    <scope>NUCLEOTIDE SEQUENCE [LARGE SCALE GENOMIC DNA]</scope>
    <source>
        <strain evidence="6 7">YL28-9</strain>
    </source>
</reference>
<keyword evidence="4 5" id="KW-0472">Membrane</keyword>
<feature type="transmembrane region" description="Helical" evidence="5">
    <location>
        <begin position="49"/>
        <end position="70"/>
    </location>
</feature>
<dbReference type="OrthoDB" id="4732370at2"/>
<organism evidence="6 7">
    <name type="scientific">Pedobacter yulinensis</name>
    <dbReference type="NCBI Taxonomy" id="2126353"/>
    <lineage>
        <taxon>Bacteria</taxon>
        <taxon>Pseudomonadati</taxon>
        <taxon>Bacteroidota</taxon>
        <taxon>Sphingobacteriia</taxon>
        <taxon>Sphingobacteriales</taxon>
        <taxon>Sphingobacteriaceae</taxon>
        <taxon>Pedobacter</taxon>
    </lineage>
</organism>
<keyword evidence="7" id="KW-1185">Reference proteome</keyword>
<evidence type="ECO:0000313" key="6">
    <source>
        <dbReference type="EMBL" id="PST85274.1"/>
    </source>
</evidence>
<protein>
    <submittedName>
        <fullName evidence="6">DoxX family protein</fullName>
    </submittedName>
</protein>
<evidence type="ECO:0000256" key="5">
    <source>
        <dbReference type="SAM" id="Phobius"/>
    </source>
</evidence>
<dbReference type="Proteomes" id="UP000240912">
    <property type="component" value="Unassembled WGS sequence"/>
</dbReference>
<name>A0A2T3HS44_9SPHI</name>
<comment type="subcellular location">
    <subcellularLocation>
        <location evidence="1">Membrane</location>
        <topology evidence="1">Multi-pass membrane protein</topology>
    </subcellularLocation>
</comment>
<proteinExistence type="predicted"/>
<dbReference type="AlphaFoldDB" id="A0A2T3HS44"/>
<comment type="caution">
    <text evidence="6">The sequence shown here is derived from an EMBL/GenBank/DDBJ whole genome shotgun (WGS) entry which is preliminary data.</text>
</comment>
<keyword evidence="3 5" id="KW-1133">Transmembrane helix</keyword>
<dbReference type="EMBL" id="PYLS01000001">
    <property type="protein sequence ID" value="PST85274.1"/>
    <property type="molecule type" value="Genomic_DNA"/>
</dbReference>